<gene>
    <name evidence="1" type="ORF">NCTC9149_00205</name>
</gene>
<accession>A0A7H4NUL7</accession>
<reference evidence="1 2" key="1">
    <citation type="submission" date="2018-06" db="EMBL/GenBank/DDBJ databases">
        <authorList>
            <consortium name="Pathogen Informatics"/>
            <person name="Doyle S."/>
        </authorList>
    </citation>
    <scope>NUCLEOTIDE SEQUENCE [LARGE SCALE GENOMIC DNA]</scope>
    <source>
        <strain evidence="1 2">NCTC9149</strain>
    </source>
</reference>
<name>A0A7H4NUL7_9ENTR</name>
<protein>
    <submittedName>
        <fullName evidence="1">Uncharacterized protein</fullName>
    </submittedName>
</protein>
<dbReference type="EMBL" id="UGMX01000002">
    <property type="protein sequence ID" value="STW03882.1"/>
    <property type="molecule type" value="Genomic_DNA"/>
</dbReference>
<sequence>MVTGQAGNSRLAGLVFIKTFDRGVNEGQMGHHRLSGTFRVTGDNRLHDRLVLFGQASEYRRDEIHPLAALLD</sequence>
<evidence type="ECO:0000313" key="1">
    <source>
        <dbReference type="EMBL" id="STW03882.1"/>
    </source>
</evidence>
<proteinExistence type="predicted"/>
<comment type="caution">
    <text evidence="1">The sequence shown here is derived from an EMBL/GenBank/DDBJ whole genome shotgun (WGS) entry which is preliminary data.</text>
</comment>
<dbReference type="AlphaFoldDB" id="A0A7H4NUL7"/>
<evidence type="ECO:0000313" key="2">
    <source>
        <dbReference type="Proteomes" id="UP000254571"/>
    </source>
</evidence>
<organism evidence="1 2">
    <name type="scientific">Klebsiella grimontii</name>
    <dbReference type="NCBI Taxonomy" id="2058152"/>
    <lineage>
        <taxon>Bacteria</taxon>
        <taxon>Pseudomonadati</taxon>
        <taxon>Pseudomonadota</taxon>
        <taxon>Gammaproteobacteria</taxon>
        <taxon>Enterobacterales</taxon>
        <taxon>Enterobacteriaceae</taxon>
        <taxon>Klebsiella/Raoultella group</taxon>
        <taxon>Klebsiella</taxon>
    </lineage>
</organism>
<dbReference type="Proteomes" id="UP000254571">
    <property type="component" value="Unassembled WGS sequence"/>
</dbReference>